<dbReference type="GO" id="GO:0009037">
    <property type="term" value="F:tyrosine-based site-specific recombinase activity"/>
    <property type="evidence" value="ECO:0007669"/>
    <property type="project" value="UniProtKB-UniRule"/>
</dbReference>
<evidence type="ECO:0000259" key="11">
    <source>
        <dbReference type="PROSITE" id="PS51900"/>
    </source>
</evidence>
<evidence type="ECO:0000256" key="3">
    <source>
        <dbReference type="ARBA" id="ARBA00022618"/>
    </source>
</evidence>
<dbReference type="InterPro" id="IPR023009">
    <property type="entry name" value="Tyrosine_recombinase_XerC/XerD"/>
</dbReference>
<dbReference type="PROSITE" id="PS51898">
    <property type="entry name" value="TYR_RECOMBINASE"/>
    <property type="match status" value="1"/>
</dbReference>
<reference evidence="12" key="1">
    <citation type="submission" date="2020-10" db="EMBL/GenBank/DDBJ databases">
        <authorList>
            <person name="Gilroy R."/>
        </authorList>
    </citation>
    <scope>NUCLEOTIDE SEQUENCE</scope>
    <source>
        <strain evidence="12">ChiW17-6978</strain>
    </source>
</reference>
<feature type="active site" description="O-(3'-phospho-DNA)-tyrosine intermediate" evidence="9">
    <location>
        <position position="284"/>
    </location>
</feature>
<dbReference type="Gene3D" id="1.10.150.130">
    <property type="match status" value="1"/>
</dbReference>
<feature type="active site" evidence="9">
    <location>
        <position position="174"/>
    </location>
</feature>
<dbReference type="NCBIfam" id="NF040815">
    <property type="entry name" value="recomb_XerA_Arch"/>
    <property type="match status" value="1"/>
</dbReference>
<proteinExistence type="inferred from homology"/>
<gene>
    <name evidence="9" type="primary">xerC</name>
    <name evidence="12" type="ORF">IAD46_05300</name>
</gene>
<comment type="subcellular location">
    <subcellularLocation>
        <location evidence="1 9">Cytoplasm</location>
    </subcellularLocation>
</comment>
<comment type="function">
    <text evidence="9">Site-specific tyrosine recombinase, which acts by catalyzing the cutting and rejoining of the recombining DNA molecules. The XerC-XerD complex is essential to convert dimers of the bacterial chromosome into monomers to permit their segregation at cell division. It also contributes to the segregational stability of plasmids.</text>
</comment>
<dbReference type="HAMAP" id="MF_01808">
    <property type="entry name" value="Recomb_XerC_XerD"/>
    <property type="match status" value="1"/>
</dbReference>
<accession>A0A9D1GRG9</accession>
<feature type="active site" evidence="9">
    <location>
        <position position="252"/>
    </location>
</feature>
<keyword evidence="6 9" id="KW-0238">DNA-binding</keyword>
<keyword evidence="3 9" id="KW-0132">Cell division</keyword>
<evidence type="ECO:0000313" key="12">
    <source>
        <dbReference type="EMBL" id="HIT50425.1"/>
    </source>
</evidence>
<protein>
    <recommendedName>
        <fullName evidence="9">Tyrosine recombinase XerC</fullName>
    </recommendedName>
</protein>
<comment type="caution">
    <text evidence="12">The sequence shown here is derived from an EMBL/GenBank/DDBJ whole genome shotgun (WGS) entry which is preliminary data.</text>
</comment>
<dbReference type="PROSITE" id="PS51900">
    <property type="entry name" value="CB"/>
    <property type="match status" value="1"/>
</dbReference>
<dbReference type="GO" id="GO:0006313">
    <property type="term" value="P:DNA transposition"/>
    <property type="evidence" value="ECO:0007669"/>
    <property type="project" value="UniProtKB-UniRule"/>
</dbReference>
<keyword evidence="8 9" id="KW-0131">Cell cycle</keyword>
<organism evidence="12 13">
    <name type="scientific">Candidatus Pelethenecus faecipullorum</name>
    <dbReference type="NCBI Taxonomy" id="2840900"/>
    <lineage>
        <taxon>Bacteria</taxon>
        <taxon>Bacillati</taxon>
        <taxon>Mycoplasmatota</taxon>
        <taxon>Mollicutes</taxon>
        <taxon>Candidatus Pelethenecus</taxon>
    </lineage>
</organism>
<dbReference type="GO" id="GO:0005737">
    <property type="term" value="C:cytoplasm"/>
    <property type="evidence" value="ECO:0007669"/>
    <property type="project" value="UniProtKB-SubCell"/>
</dbReference>
<dbReference type="GO" id="GO:0003677">
    <property type="term" value="F:DNA binding"/>
    <property type="evidence" value="ECO:0007669"/>
    <property type="project" value="UniProtKB-UniRule"/>
</dbReference>
<evidence type="ECO:0000313" key="13">
    <source>
        <dbReference type="Proteomes" id="UP000886758"/>
    </source>
</evidence>
<dbReference type="InterPro" id="IPR050090">
    <property type="entry name" value="Tyrosine_recombinase_XerCD"/>
</dbReference>
<dbReference type="AlphaFoldDB" id="A0A9D1GRG9"/>
<evidence type="ECO:0000256" key="6">
    <source>
        <dbReference type="ARBA" id="ARBA00023125"/>
    </source>
</evidence>
<comment type="subunit">
    <text evidence="9">Forms a cyclic heterotetrameric complex composed of two molecules of XerC and two molecules of XerD.</text>
</comment>
<evidence type="ECO:0000256" key="8">
    <source>
        <dbReference type="ARBA" id="ARBA00023306"/>
    </source>
</evidence>
<dbReference type="Pfam" id="PF02899">
    <property type="entry name" value="Phage_int_SAM_1"/>
    <property type="match status" value="1"/>
</dbReference>
<evidence type="ECO:0000256" key="4">
    <source>
        <dbReference type="ARBA" id="ARBA00022829"/>
    </source>
</evidence>
<evidence type="ECO:0000256" key="5">
    <source>
        <dbReference type="ARBA" id="ARBA00022908"/>
    </source>
</evidence>
<dbReference type="PANTHER" id="PTHR30349">
    <property type="entry name" value="PHAGE INTEGRASE-RELATED"/>
    <property type="match status" value="1"/>
</dbReference>
<evidence type="ECO:0000256" key="9">
    <source>
        <dbReference type="HAMAP-Rule" id="MF_01808"/>
    </source>
</evidence>
<keyword evidence="7 9" id="KW-0233">DNA recombination</keyword>
<comment type="similarity">
    <text evidence="9">Belongs to the 'phage' integrase family. XerC subfamily.</text>
</comment>
<feature type="domain" description="Tyr recombinase" evidence="10">
    <location>
        <begin position="110"/>
        <end position="297"/>
    </location>
</feature>
<reference evidence="12" key="2">
    <citation type="journal article" date="2021" name="PeerJ">
        <title>Extensive microbial diversity within the chicken gut microbiome revealed by metagenomics and culture.</title>
        <authorList>
            <person name="Gilroy R."/>
            <person name="Ravi A."/>
            <person name="Getino M."/>
            <person name="Pursley I."/>
            <person name="Horton D.L."/>
            <person name="Alikhan N.F."/>
            <person name="Baker D."/>
            <person name="Gharbi K."/>
            <person name="Hall N."/>
            <person name="Watson M."/>
            <person name="Adriaenssens E.M."/>
            <person name="Foster-Nyarko E."/>
            <person name="Jarju S."/>
            <person name="Secka A."/>
            <person name="Antonio M."/>
            <person name="Oren A."/>
            <person name="Chaudhuri R.R."/>
            <person name="La Ragione R."/>
            <person name="Hildebrand F."/>
            <person name="Pallen M.J."/>
        </authorList>
    </citation>
    <scope>NUCLEOTIDE SEQUENCE</scope>
    <source>
        <strain evidence="12">ChiW17-6978</strain>
    </source>
</reference>
<keyword evidence="4 9" id="KW-0159">Chromosome partition</keyword>
<dbReference type="GO" id="GO:0051301">
    <property type="term" value="P:cell division"/>
    <property type="evidence" value="ECO:0007669"/>
    <property type="project" value="UniProtKB-KW"/>
</dbReference>
<dbReference type="Pfam" id="PF00589">
    <property type="entry name" value="Phage_integrase"/>
    <property type="match status" value="1"/>
</dbReference>
<dbReference type="Proteomes" id="UP000886758">
    <property type="component" value="Unassembled WGS sequence"/>
</dbReference>
<evidence type="ECO:0000256" key="2">
    <source>
        <dbReference type="ARBA" id="ARBA00022490"/>
    </source>
</evidence>
<dbReference type="InterPro" id="IPR010998">
    <property type="entry name" value="Integrase_recombinase_N"/>
</dbReference>
<dbReference type="PANTHER" id="PTHR30349:SF77">
    <property type="entry name" value="TYROSINE RECOMBINASE XERC"/>
    <property type="match status" value="1"/>
</dbReference>
<dbReference type="SUPFAM" id="SSF56349">
    <property type="entry name" value="DNA breaking-rejoining enzymes"/>
    <property type="match status" value="1"/>
</dbReference>
<dbReference type="Gene3D" id="1.10.443.10">
    <property type="entry name" value="Intergrase catalytic core"/>
    <property type="match status" value="1"/>
</dbReference>
<dbReference type="GO" id="GO:0007059">
    <property type="term" value="P:chromosome segregation"/>
    <property type="evidence" value="ECO:0007669"/>
    <property type="project" value="UniProtKB-UniRule"/>
</dbReference>
<evidence type="ECO:0000256" key="1">
    <source>
        <dbReference type="ARBA" id="ARBA00004496"/>
    </source>
</evidence>
<dbReference type="InterPro" id="IPR002104">
    <property type="entry name" value="Integrase_catalytic"/>
</dbReference>
<evidence type="ECO:0000256" key="7">
    <source>
        <dbReference type="ARBA" id="ARBA00023172"/>
    </source>
</evidence>
<evidence type="ECO:0000259" key="10">
    <source>
        <dbReference type="PROSITE" id="PS51898"/>
    </source>
</evidence>
<feature type="active site" evidence="9">
    <location>
        <position position="249"/>
    </location>
</feature>
<dbReference type="CDD" id="cd00798">
    <property type="entry name" value="INT_XerDC_C"/>
    <property type="match status" value="1"/>
</dbReference>
<keyword evidence="2 9" id="KW-0963">Cytoplasm</keyword>
<dbReference type="InterPro" id="IPR011010">
    <property type="entry name" value="DNA_brk_join_enz"/>
</dbReference>
<feature type="active site" evidence="9">
    <location>
        <position position="275"/>
    </location>
</feature>
<dbReference type="EMBL" id="DVLF01000169">
    <property type="protein sequence ID" value="HIT50425.1"/>
    <property type="molecule type" value="Genomic_DNA"/>
</dbReference>
<sequence length="310" mass="35850">MKNEEAISKFLDYLTNVKNYSSHTVLSYQTDLREFLDFIISERMAPDLFHFRNNRVCKNYVSYLSSLNLASTSIQRKLSSLRSFYAFLLKNNLVSDNFFQDVQAPKAPKRLPKTIKESEIALLMNACDLTQALGYRNFCILEVLYGCGLRVSELCAMEIKDIDFYDLTIVVHGKGSKDRIVVMYEALADHLRHYISSFRLDLLYRAKTEEENRFVFLNKNGTTLTPRGVRVILNQLIEKAGETFRLSPHMLRHSFATTLLNHGADMRSVQELLGHVNLSTTQIYTHVSMENIKRSYTLAHPRARKDEKKD</sequence>
<name>A0A9D1GRG9_9MOLU</name>
<keyword evidence="5 9" id="KW-0229">DNA integration</keyword>
<feature type="domain" description="Core-binding (CB)" evidence="11">
    <location>
        <begin position="1"/>
        <end position="89"/>
    </location>
</feature>
<dbReference type="InterPro" id="IPR013762">
    <property type="entry name" value="Integrase-like_cat_sf"/>
</dbReference>
<dbReference type="InterPro" id="IPR004107">
    <property type="entry name" value="Integrase_SAM-like_N"/>
</dbReference>
<feature type="active site" evidence="9">
    <location>
        <position position="150"/>
    </location>
</feature>
<dbReference type="InterPro" id="IPR044068">
    <property type="entry name" value="CB"/>
</dbReference>